<gene>
    <name evidence="5" type="ORF">BGL_2c27640</name>
</gene>
<protein>
    <submittedName>
        <fullName evidence="5">Putative transcriptional regulator, LuxR family</fullName>
    </submittedName>
</protein>
<keyword evidence="6" id="KW-1185">Reference proteome</keyword>
<dbReference type="InterPro" id="IPR000792">
    <property type="entry name" value="Tscrpt_reg_LuxR_C"/>
</dbReference>
<dbReference type="InterPro" id="IPR036388">
    <property type="entry name" value="WH-like_DNA-bd_sf"/>
</dbReference>
<feature type="domain" description="HTH luxR-type" evidence="4">
    <location>
        <begin position="168"/>
        <end position="233"/>
    </location>
</feature>
<evidence type="ECO:0000256" key="1">
    <source>
        <dbReference type="ARBA" id="ARBA00023015"/>
    </source>
</evidence>
<dbReference type="PRINTS" id="PR00038">
    <property type="entry name" value="HTHLUXR"/>
</dbReference>
<keyword evidence="2" id="KW-0238">DNA-binding</keyword>
<dbReference type="KEGG" id="bgp:BGL_2c27640"/>
<dbReference type="Gene3D" id="1.10.10.10">
    <property type="entry name" value="Winged helix-like DNA-binding domain superfamily/Winged helix DNA-binding domain"/>
    <property type="match status" value="1"/>
</dbReference>
<dbReference type="Pfam" id="PF03472">
    <property type="entry name" value="Autoind_bind"/>
    <property type="match status" value="1"/>
</dbReference>
<dbReference type="PANTHER" id="PTHR44688:SF16">
    <property type="entry name" value="DNA-BINDING TRANSCRIPTIONAL ACTIVATOR DEVR_DOSR"/>
    <property type="match status" value="1"/>
</dbReference>
<sequence length="237" mass="26415">MSSLLGNFVGLRQAKSMPAIFDILAASIGQLDFDFCSYWVRGKSADGEWRTTALDTFSNTWIRDYLDSIENNADPIFREAIHACMPVKWSRLHYRKRRVLYRAAFRAGLCHGITFPFRGPNGTLSLFSVARRRGSISDGEVITLAMTLFPILAVAHDAFVAQIALAAPLCSTAKLTSRERQVLIQASEGQTSVEIARTLMVTERTVNFHIENVLRKLKVKTRAHAIARANAIGIIQC</sequence>
<dbReference type="Pfam" id="PF00196">
    <property type="entry name" value="GerE"/>
    <property type="match status" value="1"/>
</dbReference>
<dbReference type="SMART" id="SM00421">
    <property type="entry name" value="HTH_LUXR"/>
    <property type="match status" value="1"/>
</dbReference>
<dbReference type="RefSeq" id="WP_158336140.1">
    <property type="nucleotide sequence ID" value="NZ_CP002581.1"/>
</dbReference>
<dbReference type="CDD" id="cd06170">
    <property type="entry name" value="LuxR_C_like"/>
    <property type="match status" value="1"/>
</dbReference>
<dbReference type="GO" id="GO:0006355">
    <property type="term" value="P:regulation of DNA-templated transcription"/>
    <property type="evidence" value="ECO:0007669"/>
    <property type="project" value="InterPro"/>
</dbReference>
<organism evidence="5 6">
    <name type="scientific">Burkholderia plantarii</name>
    <dbReference type="NCBI Taxonomy" id="41899"/>
    <lineage>
        <taxon>Bacteria</taxon>
        <taxon>Pseudomonadati</taxon>
        <taxon>Pseudomonadota</taxon>
        <taxon>Betaproteobacteria</taxon>
        <taxon>Burkholderiales</taxon>
        <taxon>Burkholderiaceae</taxon>
        <taxon>Burkholderia</taxon>
    </lineage>
</organism>
<evidence type="ECO:0000313" key="6">
    <source>
        <dbReference type="Proteomes" id="UP000031838"/>
    </source>
</evidence>
<evidence type="ECO:0000256" key="3">
    <source>
        <dbReference type="ARBA" id="ARBA00023163"/>
    </source>
</evidence>
<dbReference type="Proteomes" id="UP000031838">
    <property type="component" value="Chromosome 2"/>
</dbReference>
<dbReference type="SUPFAM" id="SSF46894">
    <property type="entry name" value="C-terminal effector domain of the bipartite response regulators"/>
    <property type="match status" value="1"/>
</dbReference>
<accession>A0A0B6S573</accession>
<evidence type="ECO:0000256" key="2">
    <source>
        <dbReference type="ARBA" id="ARBA00023125"/>
    </source>
</evidence>
<dbReference type="PANTHER" id="PTHR44688">
    <property type="entry name" value="DNA-BINDING TRANSCRIPTIONAL ACTIVATOR DEVR_DOSR"/>
    <property type="match status" value="1"/>
</dbReference>
<dbReference type="GO" id="GO:0003677">
    <property type="term" value="F:DNA binding"/>
    <property type="evidence" value="ECO:0007669"/>
    <property type="project" value="UniProtKB-KW"/>
</dbReference>
<proteinExistence type="predicted"/>
<keyword evidence="1" id="KW-0805">Transcription regulation</keyword>
<dbReference type="InterPro" id="IPR036693">
    <property type="entry name" value="TF_LuxR_autoind-bd_dom_sf"/>
</dbReference>
<name>A0A0B6S573_BURPL</name>
<dbReference type="EMBL" id="CP002581">
    <property type="protein sequence ID" value="AJK50818.1"/>
    <property type="molecule type" value="Genomic_DNA"/>
</dbReference>
<dbReference type="HOGENOM" id="CLU_072786_7_0_4"/>
<evidence type="ECO:0000259" key="4">
    <source>
        <dbReference type="PROSITE" id="PS50043"/>
    </source>
</evidence>
<dbReference type="SUPFAM" id="SSF75516">
    <property type="entry name" value="Pheromone-binding domain of LuxR-like quorum-sensing transcription factors"/>
    <property type="match status" value="1"/>
</dbReference>
<evidence type="ECO:0000313" key="5">
    <source>
        <dbReference type="EMBL" id="AJK50818.1"/>
    </source>
</evidence>
<dbReference type="InterPro" id="IPR016032">
    <property type="entry name" value="Sig_transdc_resp-reg_C-effctor"/>
</dbReference>
<dbReference type="Gene3D" id="3.30.450.80">
    <property type="entry name" value="Transcription factor LuxR-like, autoinducer-binding domain"/>
    <property type="match status" value="1"/>
</dbReference>
<keyword evidence="3" id="KW-0804">Transcription</keyword>
<reference evidence="5 6" key="2">
    <citation type="journal article" date="2016" name="Appl. Microbiol. Biotechnol.">
        <title>Mutations improving production and secretion of extracellular lipase by Burkholderia glumae PG1.</title>
        <authorList>
            <person name="Knapp A."/>
            <person name="Voget S."/>
            <person name="Gao R."/>
            <person name="Zaburannyi N."/>
            <person name="Krysciak D."/>
            <person name="Breuer M."/>
            <person name="Hauer B."/>
            <person name="Streit W.R."/>
            <person name="Muller R."/>
            <person name="Daniel R."/>
            <person name="Jaeger K.E."/>
        </authorList>
    </citation>
    <scope>NUCLEOTIDE SEQUENCE [LARGE SCALE GENOMIC DNA]</scope>
    <source>
        <strain evidence="5 6">PG1</strain>
    </source>
</reference>
<dbReference type="AlphaFoldDB" id="A0A0B6S573"/>
<dbReference type="InterPro" id="IPR005143">
    <property type="entry name" value="TF_LuxR_autoind-bd_dom"/>
</dbReference>
<reference evidence="6" key="1">
    <citation type="submission" date="2011-03" db="EMBL/GenBank/DDBJ databases">
        <authorList>
            <person name="Voget S."/>
            <person name="Streit W.R."/>
            <person name="Jaeger K.E."/>
            <person name="Daniel R."/>
        </authorList>
    </citation>
    <scope>NUCLEOTIDE SEQUENCE [LARGE SCALE GENOMIC DNA]</scope>
    <source>
        <strain evidence="6">PG1</strain>
    </source>
</reference>
<dbReference type="PROSITE" id="PS50043">
    <property type="entry name" value="HTH_LUXR_2"/>
    <property type="match status" value="1"/>
</dbReference>
<dbReference type="PROSITE" id="PS00622">
    <property type="entry name" value="HTH_LUXR_1"/>
    <property type="match status" value="1"/>
</dbReference>